<organism evidence="1 2">
    <name type="scientific">Candidatus Atopostipes pullistercoris</name>
    <dbReference type="NCBI Taxonomy" id="2838467"/>
    <lineage>
        <taxon>Bacteria</taxon>
        <taxon>Bacillati</taxon>
        <taxon>Bacillota</taxon>
        <taxon>Bacilli</taxon>
        <taxon>Lactobacillales</taxon>
        <taxon>Carnobacteriaceae</taxon>
        <taxon>Atopostipes</taxon>
    </lineage>
</organism>
<evidence type="ECO:0000313" key="1">
    <source>
        <dbReference type="EMBL" id="HIZ71815.1"/>
    </source>
</evidence>
<accession>A0A9D2G466</accession>
<reference evidence="1" key="1">
    <citation type="journal article" date="2021" name="PeerJ">
        <title>Extensive microbial diversity within the chicken gut microbiome revealed by metagenomics and culture.</title>
        <authorList>
            <person name="Gilroy R."/>
            <person name="Ravi A."/>
            <person name="Getino M."/>
            <person name="Pursley I."/>
            <person name="Horton D.L."/>
            <person name="Alikhan N.F."/>
            <person name="Baker D."/>
            <person name="Gharbi K."/>
            <person name="Hall N."/>
            <person name="Watson M."/>
            <person name="Adriaenssens E.M."/>
            <person name="Foster-Nyarko E."/>
            <person name="Jarju S."/>
            <person name="Secka A."/>
            <person name="Antonio M."/>
            <person name="Oren A."/>
            <person name="Chaudhuri R.R."/>
            <person name="La Ragione R."/>
            <person name="Hildebrand F."/>
            <person name="Pallen M.J."/>
        </authorList>
    </citation>
    <scope>NUCLEOTIDE SEQUENCE</scope>
    <source>
        <strain evidence="1">CHK169-4300</strain>
    </source>
</reference>
<sequence length="61" mass="7081">MRLMTFEEVIKHEENNKTVNYNNSKYYVIGHNKLTQTVTIRELNGNPLFAVPVDVKAEELS</sequence>
<evidence type="ECO:0000313" key="2">
    <source>
        <dbReference type="Proteomes" id="UP000824106"/>
    </source>
</evidence>
<gene>
    <name evidence="1" type="ORF">H9808_08655</name>
</gene>
<proteinExistence type="predicted"/>
<name>A0A9D2G466_9LACT</name>
<dbReference type="AlphaFoldDB" id="A0A9D2G466"/>
<dbReference type="EMBL" id="DXAZ01000147">
    <property type="protein sequence ID" value="HIZ71815.1"/>
    <property type="molecule type" value="Genomic_DNA"/>
</dbReference>
<dbReference type="Proteomes" id="UP000824106">
    <property type="component" value="Unassembled WGS sequence"/>
</dbReference>
<protein>
    <submittedName>
        <fullName evidence="1">Uncharacterized protein</fullName>
    </submittedName>
</protein>
<comment type="caution">
    <text evidence="1">The sequence shown here is derived from an EMBL/GenBank/DDBJ whole genome shotgun (WGS) entry which is preliminary data.</text>
</comment>
<reference evidence="1" key="2">
    <citation type="submission" date="2021-04" db="EMBL/GenBank/DDBJ databases">
        <authorList>
            <person name="Gilroy R."/>
        </authorList>
    </citation>
    <scope>NUCLEOTIDE SEQUENCE</scope>
    <source>
        <strain evidence="1">CHK169-4300</strain>
    </source>
</reference>